<evidence type="ECO:0000313" key="7">
    <source>
        <dbReference type="EMBL" id="CAB3834438.1"/>
    </source>
</evidence>
<dbReference type="GO" id="GO:0004856">
    <property type="term" value="F:D-xylulokinase activity"/>
    <property type="evidence" value="ECO:0007669"/>
    <property type="project" value="UniProtKB-EC"/>
</dbReference>
<organism evidence="7 8">
    <name type="scientific">Achromobacter piechaudii</name>
    <dbReference type="NCBI Taxonomy" id="72556"/>
    <lineage>
        <taxon>Bacteria</taxon>
        <taxon>Pseudomonadati</taxon>
        <taxon>Pseudomonadota</taxon>
        <taxon>Betaproteobacteria</taxon>
        <taxon>Burkholderiales</taxon>
        <taxon>Alcaligenaceae</taxon>
        <taxon>Achromobacter</taxon>
    </lineage>
</organism>
<evidence type="ECO:0000259" key="5">
    <source>
        <dbReference type="Pfam" id="PF00370"/>
    </source>
</evidence>
<evidence type="ECO:0000256" key="3">
    <source>
        <dbReference type="ARBA" id="ARBA00022777"/>
    </source>
</evidence>
<dbReference type="PANTHER" id="PTHR43095:SF5">
    <property type="entry name" value="XYLULOSE KINASE"/>
    <property type="match status" value="1"/>
</dbReference>
<evidence type="ECO:0000259" key="6">
    <source>
        <dbReference type="Pfam" id="PF02782"/>
    </source>
</evidence>
<dbReference type="Proteomes" id="UP000494105">
    <property type="component" value="Unassembled WGS sequence"/>
</dbReference>
<feature type="domain" description="Carbohydrate kinase FGGY C-terminal" evidence="6">
    <location>
        <begin position="269"/>
        <end position="464"/>
    </location>
</feature>
<keyword evidence="3 4" id="KW-0418">Kinase</keyword>
<dbReference type="Pfam" id="PF02782">
    <property type="entry name" value="FGGY_C"/>
    <property type="match status" value="1"/>
</dbReference>
<sequence>MSDRPIADPISPSSPRHAHVLAVDLGGTSFRAALVDEDGRIAHACAIDSPAGTGLQSGWDEIDANEWWRGLQILCDTLAQQAGAGFDAVAAIAICGVTRTQVFVDADGAPIRPAITWRDTRTAGDVAQWLRGMSGDHPEAAQINAFHPWARVAWLLRTEPQHAARVRVVLEPKDYLNLRLTGRAASDTVSMARLAAAGRAQGSPGDLLTAVGAAPSWVPPLLDPLALVGQVQPGLPGALGRLAGRGVVACSNDTWAAVAGLGALRPGYAYNISGTTEVFGAVGAEPVQAQGLMTVDWGKGNHQIGGPGQNGADTIAWLLPLLGKAGRAGHSDEPGMAGVAEAMDALLNAPRDPQPALFLPYLQGERVPYWDPQLRGAFVGLNRRHGPGDLAWAVLEGVAFLNRTVLARAEAALGAPVAEIRFGGGAASNPHWCQVKADICERAVVVGQADQPGIIGAAAAAWTALGRYDSFAQAQDALAQPARRYDPDPTRRDAYTRMYEQFRAAEAALTPVSHALSALRLP</sequence>
<evidence type="ECO:0000256" key="2">
    <source>
        <dbReference type="ARBA" id="ARBA00022679"/>
    </source>
</evidence>
<evidence type="ECO:0000313" key="8">
    <source>
        <dbReference type="Proteomes" id="UP000494105"/>
    </source>
</evidence>
<dbReference type="InterPro" id="IPR018484">
    <property type="entry name" value="FGGY_N"/>
</dbReference>
<dbReference type="Pfam" id="PF00370">
    <property type="entry name" value="FGGY_N"/>
    <property type="match status" value="1"/>
</dbReference>
<dbReference type="InterPro" id="IPR000577">
    <property type="entry name" value="Carb_kinase_FGGY"/>
</dbReference>
<dbReference type="SUPFAM" id="SSF53067">
    <property type="entry name" value="Actin-like ATPase domain"/>
    <property type="match status" value="2"/>
</dbReference>
<gene>
    <name evidence="7" type="primary">xylB</name>
    <name evidence="7" type="ORF">LMG1861_00947</name>
</gene>
<dbReference type="PIRSF" id="PIRSF000538">
    <property type="entry name" value="GlpK"/>
    <property type="match status" value="1"/>
</dbReference>
<dbReference type="InterPro" id="IPR043129">
    <property type="entry name" value="ATPase_NBD"/>
</dbReference>
<dbReference type="EMBL" id="CADILD010000001">
    <property type="protein sequence ID" value="CAB3834438.1"/>
    <property type="molecule type" value="Genomic_DNA"/>
</dbReference>
<accession>A0A6S7DLZ1</accession>
<feature type="domain" description="Carbohydrate kinase FGGY N-terminal" evidence="5">
    <location>
        <begin position="20"/>
        <end position="260"/>
    </location>
</feature>
<reference evidence="7 8" key="1">
    <citation type="submission" date="2020-04" db="EMBL/GenBank/DDBJ databases">
        <authorList>
            <person name="De Canck E."/>
        </authorList>
    </citation>
    <scope>NUCLEOTIDE SEQUENCE [LARGE SCALE GENOMIC DNA]</scope>
    <source>
        <strain evidence="7 8">LMG 1861</strain>
    </source>
</reference>
<dbReference type="RefSeq" id="WP_175127832.1">
    <property type="nucleotide sequence ID" value="NZ_CADILD010000001.1"/>
</dbReference>
<name>A0A6S7DLZ1_9BURK</name>
<dbReference type="InterPro" id="IPR018483">
    <property type="entry name" value="Carb_kinase_FGGY_CS"/>
</dbReference>
<protein>
    <submittedName>
        <fullName evidence="7">Xylulose kinase</fullName>
        <ecNumber evidence="7">2.7.1.17</ecNumber>
    </submittedName>
</protein>
<dbReference type="AlphaFoldDB" id="A0A6S7DLZ1"/>
<dbReference type="PROSITE" id="PS00445">
    <property type="entry name" value="FGGY_KINASES_2"/>
    <property type="match status" value="1"/>
</dbReference>
<evidence type="ECO:0000256" key="1">
    <source>
        <dbReference type="ARBA" id="ARBA00009156"/>
    </source>
</evidence>
<dbReference type="EC" id="2.7.1.17" evidence="7"/>
<dbReference type="InterPro" id="IPR018485">
    <property type="entry name" value="FGGY_C"/>
</dbReference>
<dbReference type="InterPro" id="IPR050406">
    <property type="entry name" value="FGGY_Carb_Kinase"/>
</dbReference>
<keyword evidence="2 4" id="KW-0808">Transferase</keyword>
<proteinExistence type="inferred from homology"/>
<dbReference type="PANTHER" id="PTHR43095">
    <property type="entry name" value="SUGAR KINASE"/>
    <property type="match status" value="1"/>
</dbReference>
<dbReference type="Gene3D" id="3.30.420.40">
    <property type="match status" value="2"/>
</dbReference>
<comment type="similarity">
    <text evidence="1 4">Belongs to the FGGY kinase family.</text>
</comment>
<evidence type="ECO:0000256" key="4">
    <source>
        <dbReference type="RuleBase" id="RU003733"/>
    </source>
</evidence>